<dbReference type="FunFam" id="1.20.1260.60:FF:000002">
    <property type="entry name" value="Vacuolar protein sorting-associated protein IST1"/>
    <property type="match status" value="1"/>
</dbReference>
<dbReference type="InterPro" id="IPR005061">
    <property type="entry name" value="Ist1"/>
</dbReference>
<accession>A0A0L9UPT2</accession>
<feature type="compositionally biased region" description="Basic and acidic residues" evidence="2">
    <location>
        <begin position="219"/>
        <end position="246"/>
    </location>
</feature>
<dbReference type="PANTHER" id="PTHR12161:SF46">
    <property type="entry name" value="VACUOLAR PROTEIN SORTING-ASSOCIATED PROTEIN IST1-RELATED"/>
    <property type="match status" value="1"/>
</dbReference>
<dbReference type="Gramene" id="KOM44529">
    <property type="protein sequence ID" value="KOM44529"/>
    <property type="gene ID" value="LR48_Vigan05g213400"/>
</dbReference>
<evidence type="ECO:0000256" key="2">
    <source>
        <dbReference type="SAM" id="MobiDB-lite"/>
    </source>
</evidence>
<dbReference type="OrthoDB" id="29853at2759"/>
<comment type="similarity">
    <text evidence="1">Belongs to the IST1 family.</text>
</comment>
<evidence type="ECO:0000256" key="1">
    <source>
        <dbReference type="ARBA" id="ARBA00005536"/>
    </source>
</evidence>
<feature type="compositionally biased region" description="Polar residues" evidence="2">
    <location>
        <begin position="252"/>
        <end position="285"/>
    </location>
</feature>
<name>A0A0L9UPT2_PHAAN</name>
<dbReference type="KEGG" id="var:108333439"/>
<dbReference type="Pfam" id="PF03398">
    <property type="entry name" value="Ist1"/>
    <property type="match status" value="1"/>
</dbReference>
<dbReference type="GO" id="GO:0015031">
    <property type="term" value="P:protein transport"/>
    <property type="evidence" value="ECO:0007669"/>
    <property type="project" value="InterPro"/>
</dbReference>
<reference evidence="4" key="1">
    <citation type="journal article" date="2015" name="Proc. Natl. Acad. Sci. U.S.A.">
        <title>Genome sequencing of adzuki bean (Vigna angularis) provides insight into high starch and low fat accumulation and domestication.</title>
        <authorList>
            <person name="Yang K."/>
            <person name="Tian Z."/>
            <person name="Chen C."/>
            <person name="Luo L."/>
            <person name="Zhao B."/>
            <person name="Wang Z."/>
            <person name="Yu L."/>
            <person name="Li Y."/>
            <person name="Sun Y."/>
            <person name="Li W."/>
            <person name="Chen Y."/>
            <person name="Li Y."/>
            <person name="Zhang Y."/>
            <person name="Ai D."/>
            <person name="Zhao J."/>
            <person name="Shang C."/>
            <person name="Ma Y."/>
            <person name="Wu B."/>
            <person name="Wang M."/>
            <person name="Gao L."/>
            <person name="Sun D."/>
            <person name="Zhang P."/>
            <person name="Guo F."/>
            <person name="Wang W."/>
            <person name="Li Y."/>
            <person name="Wang J."/>
            <person name="Varshney R.K."/>
            <person name="Wang J."/>
            <person name="Ling H.Q."/>
            <person name="Wan P."/>
        </authorList>
    </citation>
    <scope>NUCLEOTIDE SEQUENCE</scope>
    <source>
        <strain evidence="4">cv. Jingnong 6</strain>
    </source>
</reference>
<gene>
    <name evidence="3" type="ORF">LR48_Vigan05g213400</name>
</gene>
<dbReference type="Proteomes" id="UP000053144">
    <property type="component" value="Chromosome 5"/>
</dbReference>
<organism evidence="3 4">
    <name type="scientific">Phaseolus angularis</name>
    <name type="common">Azuki bean</name>
    <name type="synonym">Vigna angularis</name>
    <dbReference type="NCBI Taxonomy" id="3914"/>
    <lineage>
        <taxon>Eukaryota</taxon>
        <taxon>Viridiplantae</taxon>
        <taxon>Streptophyta</taxon>
        <taxon>Embryophyta</taxon>
        <taxon>Tracheophyta</taxon>
        <taxon>Spermatophyta</taxon>
        <taxon>Magnoliopsida</taxon>
        <taxon>eudicotyledons</taxon>
        <taxon>Gunneridae</taxon>
        <taxon>Pentapetalae</taxon>
        <taxon>rosids</taxon>
        <taxon>fabids</taxon>
        <taxon>Fabales</taxon>
        <taxon>Fabaceae</taxon>
        <taxon>Papilionoideae</taxon>
        <taxon>50 kb inversion clade</taxon>
        <taxon>NPAAA clade</taxon>
        <taxon>indigoferoid/millettioid clade</taxon>
        <taxon>Phaseoleae</taxon>
        <taxon>Vigna</taxon>
    </lineage>
</organism>
<evidence type="ECO:0000313" key="4">
    <source>
        <dbReference type="Proteomes" id="UP000053144"/>
    </source>
</evidence>
<dbReference type="OMA" id="VMYKQRE"/>
<protein>
    <submittedName>
        <fullName evidence="3">Uncharacterized protein</fullName>
    </submittedName>
</protein>
<dbReference type="STRING" id="3914.A0A0L9UPT2"/>
<sequence>MLDALFKPKFYSKCKSRLKLINTRLETIGKKRKAVEKFLKKDIVDLLRNALDYNAYGRAEGLLVEQNMSFCYELVGKFANCVSSHVRDLCKQRDCPDECKEAIQSLIYAAARFSDLPELRELRTLFTPKFGNTLEPYISQEFVDKLRQGPPSKEMKIQLLHDLAREFSTEWDSKALEQRLHSPPLLLEDKTKYDPLNDHGDRMNNDVAVPKIDNLGTADKQRHERNWHTSKGNEKDILSQRRKDISDPYWGVQSSTDCETTSDNSSLDGRNACSSSLGSVSDNETIKQPSSFSYKLVPPPYVKEKLNKPVVPEKQIPKSVRRRPLKPPLYENSVSDSKTGGTDKVVDSTDYEEKVMDGLLMHYSKKESPYGSGIAKAVYPKAYPMQRVEYDKGHRKQKSSLPLVRGISLPSEDANSTETLKVHGRATSLVPQMLGTAGHVHPSLPDYDDLSSRLAALRNTTQPA</sequence>
<feature type="region of interest" description="Disordered" evidence="2">
    <location>
        <begin position="313"/>
        <end position="345"/>
    </location>
</feature>
<dbReference type="InterPro" id="IPR042277">
    <property type="entry name" value="IST1-like"/>
</dbReference>
<proteinExistence type="inferred from homology"/>
<dbReference type="Gene3D" id="1.20.1260.60">
    <property type="entry name" value="Vacuolar protein sorting-associated protein Ist1"/>
    <property type="match status" value="1"/>
</dbReference>
<dbReference type="AlphaFoldDB" id="A0A0L9UPT2"/>
<evidence type="ECO:0000313" key="3">
    <source>
        <dbReference type="EMBL" id="KOM44529.1"/>
    </source>
</evidence>
<dbReference type="EMBL" id="CM003375">
    <property type="protein sequence ID" value="KOM44529.1"/>
    <property type="molecule type" value="Genomic_DNA"/>
</dbReference>
<dbReference type="PANTHER" id="PTHR12161">
    <property type="entry name" value="IST1 FAMILY MEMBER"/>
    <property type="match status" value="1"/>
</dbReference>
<feature type="region of interest" description="Disordered" evidence="2">
    <location>
        <begin position="215"/>
        <end position="285"/>
    </location>
</feature>